<dbReference type="Gene3D" id="2.60.120.200">
    <property type="match status" value="6"/>
</dbReference>
<proteinExistence type="predicted"/>
<evidence type="ECO:0000256" key="1">
    <source>
        <dbReference type="ARBA" id="ARBA00023157"/>
    </source>
</evidence>
<feature type="domain" description="MAM" evidence="6">
    <location>
        <begin position="882"/>
        <end position="1050"/>
    </location>
</feature>
<feature type="disulfide bond" evidence="2">
    <location>
        <begin position="242"/>
        <end position="257"/>
    </location>
</feature>
<sequence>MYGPALLLILLSLCCPGCWCNPEKLCNFVCDQWDCSDEKHCGYHKESSLLGRAFSCDFEQDDCGWTDVSTSSYRWVRERRTFSRWGTRPHGDHTLRNRWGWFMATGGHTGKAAATASLQSPILRNAAATCEIHLHYHIWAPDATTINGTLSVQLTDKTQTYNLWVGPKSSVLGWRQTVIYPGRIRGQFQLIVVSSRDPSSQGDIAIDDLEFRHCGLSAPQLACPAGYHQCPLGPCVMPESLCDGTDDCGDNSDESNCTGHRFCNFETDSCQWDSTAPNSWHRANGIGSKPSRDHTSANRNGYFLKVENGSSAALSLPTQPSNEPCSVVLYYLMDGSDGNRLLISSQKGNEAKKVLAERQGQRGQVWLREKVTLQLPDPEHTIIIEGMAGPDSVVALDDLIFSPGCKLVGPPPAMVETPRLLSPQAKPFNQEKETCRDASEYLGVQQAQGNLLVGAETRSPTLCAVGPTCAVKMTYYFNSGPAGSLSLSLWDPESGAHSHIWGSQGESRPEWRSVVIPVGERKQQFQLVLVGSVEPLPGGDWGAAVEEIQFIDCGIKQLTVDEAPVTCNFESGTCGWYQDPTDDMDWIMGAQGDHTTGKGNFIYVDGGSRTDRGMKARLLTYAQSSAGDSQCLSFYYRVWGPDAGTLILSSIIDGKETLLWTGTGTHGNRWHHESVTLTIPTAGKYQLALDAVRDGSVGNMAVDDITLRPGACAAPTRCTFEAGTCRFKSEGQYRWKLNQNQNANPSGPQPGPFFDHTLQSIAGHYMVVDTSSTALPRRASAVLTSDTYGALPAPGCVSFWSQFGGDQSGTLNVYVVEGKKKEMRKLLSASRTHGDNWAYRSATIHPGGTWELRFEAVGAGGDRGHVALDDIHISHHPCHEPAACDFESGFCAWSNVRFPLVDTYDWDSTNGAGQFLKKTAINEDHTLGTKEGHYAFVDTGSLHTEGSSAWLTSEQLPATSGSCFSFWYRTDAGDHYHAGELVLFMSSAQGLRPVWVLHGQHSNAWQEQQLQLDSTVDFQFVFEASKGSRPHSATVALDDLKYVTGRSCDAKQEQEGEHGRGGKTNAGTILAVLLGVLLGLLCGAIGYLIYRKRKKNQAGAPSGFGPGDGVEGFDNVAFEDGSASS</sequence>
<organism evidence="7">
    <name type="scientific">Xenopus tropicalis</name>
    <name type="common">Western clawed frog</name>
    <name type="synonym">Silurana tropicalis</name>
    <dbReference type="NCBI Taxonomy" id="8364"/>
    <lineage>
        <taxon>Eukaryota</taxon>
        <taxon>Metazoa</taxon>
        <taxon>Chordata</taxon>
        <taxon>Craniata</taxon>
        <taxon>Vertebrata</taxon>
        <taxon>Euteleostomi</taxon>
        <taxon>Amphibia</taxon>
        <taxon>Batrachia</taxon>
        <taxon>Anura</taxon>
        <taxon>Pipoidea</taxon>
        <taxon>Pipidae</taxon>
        <taxon>Xenopodinae</taxon>
        <taxon>Xenopus</taxon>
        <taxon>Silurana</taxon>
    </lineage>
</organism>
<gene>
    <name evidence="7" type="primary">mamdc4</name>
</gene>
<dbReference type="Pfam" id="PF00629">
    <property type="entry name" value="MAM"/>
    <property type="match status" value="6"/>
</dbReference>
<feature type="transmembrane region" description="Helical" evidence="4">
    <location>
        <begin position="1069"/>
        <end position="1090"/>
    </location>
</feature>
<reference evidence="7" key="1">
    <citation type="journal article" date="2010" name="Science">
        <title>The genome of the Western clawed frog Xenopus tropicalis.</title>
        <authorList>
            <person name="Hellsten U."/>
            <person name="Harland R.M."/>
            <person name="Gilchrist M.J."/>
            <person name="Hendrix D."/>
            <person name="Jurka J."/>
            <person name="Kapitonov V."/>
            <person name="Ovcharenko I."/>
            <person name="Putnam N.H."/>
            <person name="Shu S."/>
            <person name="Taher L."/>
            <person name="Blitz I.L."/>
            <person name="Blumberg B."/>
            <person name="Dichmann D.S."/>
            <person name="Dubchak I."/>
            <person name="Amaya E."/>
            <person name="Detter J.C."/>
            <person name="Fletcher R."/>
            <person name="Gerhard D.S."/>
            <person name="Goodstein D."/>
            <person name="Graves T."/>
            <person name="Grigoriev I.V."/>
            <person name="Grimwood J."/>
            <person name="Kawashima T."/>
            <person name="Lindquist E."/>
            <person name="Lucas S.M."/>
            <person name="Mead P.E."/>
            <person name="Mitros T."/>
            <person name="Ogino H."/>
            <person name="Ohta Y."/>
            <person name="Poliakov A.V."/>
            <person name="Pollet N."/>
            <person name="Robert J."/>
            <person name="Salamov A."/>
            <person name="Sater A.K."/>
            <person name="Schmutz J."/>
            <person name="Terry A."/>
            <person name="Vize P.D."/>
            <person name="Warren W.C."/>
            <person name="Wells D."/>
            <person name="Wills A."/>
            <person name="Wilson R.K."/>
            <person name="Zimmerman L.B."/>
            <person name="Zorn A.M."/>
            <person name="Grainger R."/>
            <person name="Grammer T."/>
            <person name="Khokha M.K."/>
            <person name="Richardson P.M."/>
            <person name="Rokhsar D.S."/>
        </authorList>
    </citation>
    <scope>NUCLEOTIDE SEQUENCE [LARGE SCALE GENOMIC DNA]</scope>
    <source>
        <strain evidence="7">Nigerian</strain>
    </source>
</reference>
<keyword evidence="1 2" id="KW-1015">Disulfide bond</keyword>
<dbReference type="PROSITE" id="PS50060">
    <property type="entry name" value="MAM_2"/>
    <property type="match status" value="6"/>
</dbReference>
<dbReference type="SMART" id="SM00192">
    <property type="entry name" value="LDLa"/>
    <property type="match status" value="1"/>
</dbReference>
<feature type="signal peptide" evidence="5">
    <location>
        <begin position="1"/>
        <end position="20"/>
    </location>
</feature>
<evidence type="ECO:0000313" key="7">
    <source>
        <dbReference type="Ensembl" id="ENSXETP00000008551"/>
    </source>
</evidence>
<dbReference type="GeneTree" id="ENSGT00940000162046"/>
<feature type="chain" id="PRO_5030169786" evidence="5">
    <location>
        <begin position="21"/>
        <end position="1125"/>
    </location>
</feature>
<dbReference type="Xenbase" id="XB-GENE-958730">
    <property type="gene designation" value="mamdc4"/>
</dbReference>
<dbReference type="InterPro" id="IPR036055">
    <property type="entry name" value="LDL_receptor-like_sf"/>
</dbReference>
<feature type="domain" description="MAM" evidence="6">
    <location>
        <begin position="716"/>
        <end position="880"/>
    </location>
</feature>
<dbReference type="SUPFAM" id="SSF49899">
    <property type="entry name" value="Concanavalin A-like lectins/glucanases"/>
    <property type="match status" value="6"/>
</dbReference>
<evidence type="ECO:0000256" key="3">
    <source>
        <dbReference type="SAM" id="MobiDB-lite"/>
    </source>
</evidence>
<dbReference type="PaxDb" id="8364-ENSXETP00000024926"/>
<evidence type="ECO:0000256" key="2">
    <source>
        <dbReference type="PROSITE-ProRule" id="PRU00124"/>
    </source>
</evidence>
<dbReference type="AlphaFoldDB" id="F7A7I5"/>
<dbReference type="PROSITE" id="PS50068">
    <property type="entry name" value="LDLRA_2"/>
    <property type="match status" value="1"/>
</dbReference>
<dbReference type="Bgee" id="ENSXETG00000003945">
    <property type="expression patterns" value="Expressed in liver and 4 other cell types or tissues"/>
</dbReference>
<keyword evidence="4" id="KW-0472">Membrane</keyword>
<dbReference type="Ensembl" id="ENSXETT00000008551">
    <property type="protein sequence ID" value="ENSXETP00000008551"/>
    <property type="gene ID" value="ENSXETG00000003945"/>
</dbReference>
<name>F7A7I5_XENTR</name>
<keyword evidence="5" id="KW-0732">Signal</keyword>
<dbReference type="CDD" id="cd00112">
    <property type="entry name" value="LDLa"/>
    <property type="match status" value="1"/>
</dbReference>
<dbReference type="FunCoup" id="F7A7I5">
    <property type="interactions" value="273"/>
</dbReference>
<feature type="domain" description="MAM" evidence="6">
    <location>
        <begin position="460"/>
        <end position="555"/>
    </location>
</feature>
<dbReference type="SUPFAM" id="SSF57424">
    <property type="entry name" value="LDL receptor-like module"/>
    <property type="match status" value="1"/>
</dbReference>
<accession>F7A7I5</accession>
<dbReference type="Pfam" id="PF00057">
    <property type="entry name" value="Ldl_recept_a"/>
    <property type="match status" value="1"/>
</dbReference>
<evidence type="ECO:0000256" key="5">
    <source>
        <dbReference type="SAM" id="SignalP"/>
    </source>
</evidence>
<dbReference type="InParanoid" id="F7A7I5"/>
<feature type="disulfide bond" evidence="2">
    <location>
        <begin position="230"/>
        <end position="248"/>
    </location>
</feature>
<dbReference type="GO" id="GO:0016020">
    <property type="term" value="C:membrane"/>
    <property type="evidence" value="ECO:0007669"/>
    <property type="project" value="InterPro"/>
</dbReference>
<feature type="domain" description="MAM" evidence="6">
    <location>
        <begin position="565"/>
        <end position="714"/>
    </location>
</feature>
<feature type="region of interest" description="Disordered" evidence="3">
    <location>
        <begin position="1097"/>
        <end position="1125"/>
    </location>
</feature>
<evidence type="ECO:0000256" key="4">
    <source>
        <dbReference type="SAM" id="Phobius"/>
    </source>
</evidence>
<dbReference type="InterPro" id="IPR023415">
    <property type="entry name" value="LDLR_class-A_CS"/>
</dbReference>
<keyword evidence="4" id="KW-1133">Transmembrane helix</keyword>
<dbReference type="PANTHER" id="PTHR23282:SF129">
    <property type="entry name" value="APICAL ENDOSOMAL GLYCOPROTEIN"/>
    <property type="match status" value="1"/>
</dbReference>
<dbReference type="SMART" id="SM00137">
    <property type="entry name" value="MAM"/>
    <property type="match status" value="5"/>
</dbReference>
<keyword evidence="4" id="KW-0812">Transmembrane</keyword>
<feature type="domain" description="MAM" evidence="6">
    <location>
        <begin position="261"/>
        <end position="407"/>
    </location>
</feature>
<dbReference type="InterPro" id="IPR013320">
    <property type="entry name" value="ConA-like_dom_sf"/>
</dbReference>
<feature type="disulfide bond" evidence="2">
    <location>
        <begin position="223"/>
        <end position="235"/>
    </location>
</feature>
<dbReference type="PANTHER" id="PTHR23282">
    <property type="entry name" value="APICAL ENDOSOMAL GLYCOPROTEIN PRECURSOR"/>
    <property type="match status" value="1"/>
</dbReference>
<dbReference type="CDD" id="cd06263">
    <property type="entry name" value="MAM"/>
    <property type="match status" value="5"/>
</dbReference>
<dbReference type="InterPro" id="IPR000998">
    <property type="entry name" value="MAM_dom"/>
</dbReference>
<dbReference type="InterPro" id="IPR002172">
    <property type="entry name" value="LDrepeatLR_classA_rpt"/>
</dbReference>
<feature type="domain" description="MAM" evidence="6">
    <location>
        <begin position="54"/>
        <end position="216"/>
    </location>
</feature>
<dbReference type="InterPro" id="IPR051560">
    <property type="entry name" value="MAM_domain-containing"/>
</dbReference>
<protein>
    <submittedName>
        <fullName evidence="7">MAM domain-containing 4</fullName>
    </submittedName>
</protein>
<dbReference type="ExpressionAtlas" id="F7A7I5">
    <property type="expression patterns" value="baseline"/>
</dbReference>
<dbReference type="Gene3D" id="4.10.400.10">
    <property type="entry name" value="Low-density Lipoprotein Receptor"/>
    <property type="match status" value="1"/>
</dbReference>
<evidence type="ECO:0000259" key="6">
    <source>
        <dbReference type="PROSITE" id="PS50060"/>
    </source>
</evidence>
<dbReference type="PROSITE" id="PS01209">
    <property type="entry name" value="LDLRA_1"/>
    <property type="match status" value="1"/>
</dbReference>
<reference evidence="7" key="2">
    <citation type="submission" date="2011-06" db="UniProtKB">
        <authorList>
            <consortium name="Ensembl"/>
        </authorList>
    </citation>
    <scope>IDENTIFICATION</scope>
</reference>